<dbReference type="InterPro" id="IPR017438">
    <property type="entry name" value="ATP-NAD_kinase_N"/>
</dbReference>
<dbReference type="PANTHER" id="PTHR12358:SF54">
    <property type="entry name" value="SPHINGOSINE KINASE RELATED PROTEIN"/>
    <property type="match status" value="1"/>
</dbReference>
<dbReference type="InterPro" id="IPR016064">
    <property type="entry name" value="NAD/diacylglycerol_kinase_sf"/>
</dbReference>
<dbReference type="InterPro" id="IPR057465">
    <property type="entry name" value="CERK_PH"/>
</dbReference>
<dbReference type="GO" id="GO:0016020">
    <property type="term" value="C:membrane"/>
    <property type="evidence" value="ECO:0007669"/>
    <property type="project" value="GOC"/>
</dbReference>
<proteinExistence type="predicted"/>
<feature type="compositionally biased region" description="Basic and acidic residues" evidence="1">
    <location>
        <begin position="514"/>
        <end position="529"/>
    </location>
</feature>
<feature type="region of interest" description="Disordered" evidence="1">
    <location>
        <begin position="1355"/>
        <end position="1390"/>
    </location>
</feature>
<evidence type="ECO:0000313" key="4">
    <source>
        <dbReference type="Proteomes" id="UP000230066"/>
    </source>
</evidence>
<organism evidence="3 4">
    <name type="scientific">Fasciola hepatica</name>
    <name type="common">Liver fluke</name>
    <dbReference type="NCBI Taxonomy" id="6192"/>
    <lineage>
        <taxon>Eukaryota</taxon>
        <taxon>Metazoa</taxon>
        <taxon>Spiralia</taxon>
        <taxon>Lophotrochozoa</taxon>
        <taxon>Platyhelminthes</taxon>
        <taxon>Trematoda</taxon>
        <taxon>Digenea</taxon>
        <taxon>Plagiorchiida</taxon>
        <taxon>Echinostomata</taxon>
        <taxon>Echinostomatoidea</taxon>
        <taxon>Fasciolidae</taxon>
        <taxon>Fasciola</taxon>
    </lineage>
</organism>
<dbReference type="PANTHER" id="PTHR12358">
    <property type="entry name" value="SPHINGOSINE KINASE"/>
    <property type="match status" value="1"/>
</dbReference>
<keyword evidence="4" id="KW-1185">Reference proteome</keyword>
<gene>
    <name evidence="3" type="ORF">D915_007401</name>
</gene>
<feature type="region of interest" description="Disordered" evidence="1">
    <location>
        <begin position="1044"/>
        <end position="1078"/>
    </location>
</feature>
<feature type="compositionally biased region" description="Polar residues" evidence="1">
    <location>
        <begin position="1313"/>
        <end position="1343"/>
    </location>
</feature>
<feature type="domain" description="Ceramide kinase PH" evidence="2">
    <location>
        <begin position="23"/>
        <end position="126"/>
    </location>
</feature>
<reference evidence="3" key="1">
    <citation type="submission" date="2019-03" db="EMBL/GenBank/DDBJ databases">
        <title>Improved annotation for the trematode Fasciola hepatica.</title>
        <authorList>
            <person name="Choi Y.-J."/>
            <person name="Martin J."/>
            <person name="Mitreva M."/>
        </authorList>
    </citation>
    <scope>NUCLEOTIDE SEQUENCE [LARGE SCALE GENOMIC DNA]</scope>
</reference>
<dbReference type="GO" id="GO:0006665">
    <property type="term" value="P:sphingolipid metabolic process"/>
    <property type="evidence" value="ECO:0007669"/>
    <property type="project" value="TreeGrafter"/>
</dbReference>
<accession>A0A4E0R871</accession>
<evidence type="ECO:0000313" key="3">
    <source>
        <dbReference type="EMBL" id="THD21951.1"/>
    </source>
</evidence>
<comment type="caution">
    <text evidence="3">The sequence shown here is derived from an EMBL/GenBank/DDBJ whole genome shotgun (WGS) entry which is preliminary data.</text>
</comment>
<dbReference type="Proteomes" id="UP000230066">
    <property type="component" value="Unassembled WGS sequence"/>
</dbReference>
<dbReference type="EMBL" id="JXXN02003111">
    <property type="protein sequence ID" value="THD21951.1"/>
    <property type="molecule type" value="Genomic_DNA"/>
</dbReference>
<feature type="region of interest" description="Disordered" evidence="1">
    <location>
        <begin position="1298"/>
        <end position="1343"/>
    </location>
</feature>
<dbReference type="GO" id="GO:0001727">
    <property type="term" value="F:lipid kinase activity"/>
    <property type="evidence" value="ECO:0007669"/>
    <property type="project" value="TreeGrafter"/>
</dbReference>
<feature type="compositionally biased region" description="Low complexity" evidence="1">
    <location>
        <begin position="456"/>
        <end position="471"/>
    </location>
</feature>
<dbReference type="InterPro" id="IPR050187">
    <property type="entry name" value="Lipid_Phosphate_FormReg"/>
</dbReference>
<feature type="compositionally biased region" description="Basic and acidic residues" evidence="1">
    <location>
        <begin position="482"/>
        <end position="493"/>
    </location>
</feature>
<protein>
    <recommendedName>
        <fullName evidence="2">Ceramide kinase PH domain-containing protein</fullName>
    </recommendedName>
</protein>
<feature type="region of interest" description="Disordered" evidence="1">
    <location>
        <begin position="1255"/>
        <end position="1276"/>
    </location>
</feature>
<name>A0A4E0R871_FASHE</name>
<feature type="region of interest" description="Disordered" evidence="1">
    <location>
        <begin position="695"/>
        <end position="735"/>
    </location>
</feature>
<dbReference type="Gene3D" id="3.40.50.10330">
    <property type="entry name" value="Probable inorganic polyphosphate/atp-NAD kinase, domain 1"/>
    <property type="match status" value="1"/>
</dbReference>
<feature type="compositionally biased region" description="Polar residues" evidence="1">
    <location>
        <begin position="1063"/>
        <end position="1077"/>
    </location>
</feature>
<feature type="region of interest" description="Disordered" evidence="1">
    <location>
        <begin position="338"/>
        <end position="395"/>
    </location>
</feature>
<evidence type="ECO:0000256" key="1">
    <source>
        <dbReference type="SAM" id="MobiDB-lite"/>
    </source>
</evidence>
<sequence length="1555" mass="167434">MKIMRKRMKDVLFSRLKTLDFTPCLVALTESEILWKHGVSVSLGEVNRIDLKEVICVISIKQLCCSILPVKMYKVLRKSLSHLQLFRGFGFVVSSILRVDQHKWRTQDDLFWCDSPETTNRWISAINDRTRLANPSRPKKLLICVNPTSGYKKAERIYDGILQPILQFAKVETSLFVTGYRGHLMEHILSHSLEGYDGRNMSENSFNGEQMHSFYYVWSEYALSLRPSELTNMLTNPRVRSATAKTRCNVEVTRRVLNRRELASRWARYSIVRITGPDDQSIGQCNRLLERAVPIYQQRREYPRRAPVTYYSKNVDGDFGVRSGDSSLAALISKNRGGLSCSSKRRSSSESEAGRGLMAPIRETSRSDANSRSEVGPMEPNSYKLTDNEDPGTETSVRVETHIGVNMRTISGGQSPPPLTGTESGIRIETTVNIESKTDDGGNVMTVTPLQIGRRGTPMITGSPSSTTGSPERTFLSQTTPRRKESAENEPRRSLLIHQPDASSEKAVLPRETQSSDRQGRPIDGDLKARNTSPTFFARMGSDTSVILNQTQSTHGTLDSRAGIPSPEKKFNHVISVSSPTSPHAEVAMHALLDASDHSIDATGQQNPSKLEPTNSTVATLTMKASCISDSGESAIVAIGITASAQNIARGGSPRVEQDPTSDVDGAWFSNKLPGSQGILPPAEAEWPPIEGLCSPPQPSAAQNEDLDSPCSTNEVGSGLSPREMLDSVSPSDGTGGAQLFLSEKTTFEQSTAKLEIACDVTQVDILSSATLAAVVDVPDKTSGECKSVLTKQLTDQNDAYGKDLSVHSLSQKQDDILSSPTLGAVVGVPTKTSGECKSVLTKQLTDQNDAYGRDLSVQSVSQKQDEFPSLDQSEANRHKNLLYELSEVDGTRSATIPKEVSQSLPASSAATVNFSLRQQIMILDSERAYDMSNGGGIRPLTEVITPGVPATKVGNDLKVCLDASGRMNTLVGEQFAALTPPVGSVIGGNECEAPAVVLQPKTSLSRQTDSYKDFTLLTPQQLLLTDPGASSDLTQLGAAHSPHRLKPVTSSAGHISFPDDSVTPTRTASQQLTSDQPCDFNELDLQESARASFGAQRVFEGSGVPGGSSAYEDQTPAVVGEQQQTGPPTMNPPYPVRGVEDRVSPGAMLSRPTPPPPLSMPSSTSKRMSLIIGQQVSIRKASTVAPEESALKSPHGVIPGGAPPPVAMSGCPTPTTGEGMISFKLTPNQELSHGFELPTGLDDRRAPHTYVAIRTPLEQNRPEDKQQPTPFQSVGYDLVSDGQVVFSVDGSLPALLSSTDPTNAVNKPPPAQRSSASNRQKEFQSTNQPSTDTIRPSAYNGTTTCFTEDVHVRPASSSPLLNPSRKFEVESHTEIQSGLGVPGPKDHPTQYEKQSFILEQSPPSSPVNQIRIERWIDLTTKDPTGSGTMSLGEPAIGSPGVSAGGANLTAFPQLDQMESPGPAFSHSPLSVTTSISTNLEVHVNRDTGKIDVSFEICGTPAPTTSGGVNSNIPSGQGVSTEWRVKVQQNALFGPVGAMPSAPESLEPDIAHTIS</sequence>
<evidence type="ECO:0000259" key="2">
    <source>
        <dbReference type="Pfam" id="PF25382"/>
    </source>
</evidence>
<feature type="region of interest" description="Disordered" evidence="1">
    <location>
        <begin position="1145"/>
        <end position="1166"/>
    </location>
</feature>
<feature type="region of interest" description="Disordered" evidence="1">
    <location>
        <begin position="453"/>
        <end position="531"/>
    </location>
</feature>
<dbReference type="Pfam" id="PF25382">
    <property type="entry name" value="PH_CERK"/>
    <property type="match status" value="1"/>
</dbReference>
<dbReference type="SUPFAM" id="SSF111331">
    <property type="entry name" value="NAD kinase/diacylglycerol kinase-like"/>
    <property type="match status" value="1"/>
</dbReference>